<dbReference type="AlphaFoldDB" id="A0A1I3FJ50"/>
<evidence type="ECO:0000313" key="1">
    <source>
        <dbReference type="EMBL" id="SFI11132.1"/>
    </source>
</evidence>
<dbReference type="OrthoDB" id="190848at2"/>
<dbReference type="Pfam" id="PF11185">
    <property type="entry name" value="DUF2971"/>
    <property type="match status" value="1"/>
</dbReference>
<dbReference type="Proteomes" id="UP000198931">
    <property type="component" value="Unassembled WGS sequence"/>
</dbReference>
<name>A0A1I3FJ50_9FLAO</name>
<dbReference type="EMBL" id="FOQT01000002">
    <property type="protein sequence ID" value="SFI11132.1"/>
    <property type="molecule type" value="Genomic_DNA"/>
</dbReference>
<accession>A0A1I3FJ50</accession>
<protein>
    <recommendedName>
        <fullName evidence="3">DUF2971 domain-containing protein</fullName>
    </recommendedName>
</protein>
<dbReference type="STRING" id="1125876.SAMN05443292_1410"/>
<dbReference type="RefSeq" id="WP_090079422.1">
    <property type="nucleotide sequence ID" value="NZ_FOQT01000002.1"/>
</dbReference>
<reference evidence="1 2" key="1">
    <citation type="submission" date="2016-10" db="EMBL/GenBank/DDBJ databases">
        <authorList>
            <person name="de Groot N.N."/>
        </authorList>
    </citation>
    <scope>NUCLEOTIDE SEQUENCE [LARGE SCALE GENOMIC DNA]</scope>
    <source>
        <strain evidence="1 2">DSM 26000</strain>
    </source>
</reference>
<dbReference type="InterPro" id="IPR021352">
    <property type="entry name" value="DUF2971"/>
</dbReference>
<evidence type="ECO:0008006" key="3">
    <source>
        <dbReference type="Google" id="ProtNLM"/>
    </source>
</evidence>
<keyword evidence="2" id="KW-1185">Reference proteome</keyword>
<proteinExistence type="predicted"/>
<evidence type="ECO:0000313" key="2">
    <source>
        <dbReference type="Proteomes" id="UP000198931"/>
    </source>
</evidence>
<sequence>MSKFYKYRGNVDLQSIDGKKLLDRDVESIYYSYMWFSDLESLNDKNEGLHSLDKFKDNVDGVTKLMDVLNLKKHDDEVNNDYLMAVKNAINLHKKLVGIFSLTTDNLNNLMWSHYANCHKGYCIEYEFNKLADLKLNELNCSSLKDFDSFEKVIYDNKIFELTDVNFSPKDFKKIIIRKTKEWSYEKEFRIISKVCGSYQHEPTIIKSIVFGISSSEDVKTYIMEKLQYKEIEFFQLRREKYNSLKFIREKINFSI</sequence>
<gene>
    <name evidence="1" type="ORF">SAMN05443292_1410</name>
</gene>
<organism evidence="1 2">
    <name type="scientific">Halpernia frigidisoli</name>
    <dbReference type="NCBI Taxonomy" id="1125876"/>
    <lineage>
        <taxon>Bacteria</taxon>
        <taxon>Pseudomonadati</taxon>
        <taxon>Bacteroidota</taxon>
        <taxon>Flavobacteriia</taxon>
        <taxon>Flavobacteriales</taxon>
        <taxon>Weeksellaceae</taxon>
        <taxon>Chryseobacterium group</taxon>
        <taxon>Halpernia</taxon>
    </lineage>
</organism>